<evidence type="ECO:0000256" key="6">
    <source>
        <dbReference type="SAM" id="SignalP"/>
    </source>
</evidence>
<dbReference type="STRING" id="126957.T1IZE8"/>
<evidence type="ECO:0000256" key="3">
    <source>
        <dbReference type="ARBA" id="ARBA00022737"/>
    </source>
</evidence>
<accession>T1IZE8</accession>
<dbReference type="PANTHER" id="PTHR12352">
    <property type="entry name" value="SECRETED MODULAR CALCIUM-BINDING PROTEIN"/>
    <property type="match status" value="1"/>
</dbReference>
<dbReference type="InterPro" id="IPR051950">
    <property type="entry name" value="Dev_reg/Prot_inhib"/>
</dbReference>
<organism evidence="8 9">
    <name type="scientific">Strigamia maritima</name>
    <name type="common">European centipede</name>
    <name type="synonym">Geophilus maritimus</name>
    <dbReference type="NCBI Taxonomy" id="126957"/>
    <lineage>
        <taxon>Eukaryota</taxon>
        <taxon>Metazoa</taxon>
        <taxon>Ecdysozoa</taxon>
        <taxon>Arthropoda</taxon>
        <taxon>Myriapoda</taxon>
        <taxon>Chilopoda</taxon>
        <taxon>Pleurostigmophora</taxon>
        <taxon>Geophilomorpha</taxon>
        <taxon>Linotaeniidae</taxon>
        <taxon>Strigamia</taxon>
    </lineage>
</organism>
<feature type="chain" id="PRO_5004590072" description="Thyroglobulin type-1 domain-containing protein" evidence="6">
    <location>
        <begin position="20"/>
        <end position="272"/>
    </location>
</feature>
<keyword evidence="2" id="KW-0964">Secreted</keyword>
<proteinExistence type="predicted"/>
<dbReference type="SUPFAM" id="SSF57610">
    <property type="entry name" value="Thyroglobulin type-1 domain"/>
    <property type="match status" value="4"/>
</dbReference>
<dbReference type="AlphaFoldDB" id="T1IZE8"/>
<dbReference type="Gene3D" id="4.10.800.10">
    <property type="entry name" value="Thyroglobulin type-1"/>
    <property type="match status" value="4"/>
</dbReference>
<protein>
    <recommendedName>
        <fullName evidence="7">Thyroglobulin type-1 domain-containing protein</fullName>
    </recommendedName>
</protein>
<dbReference type="InterPro" id="IPR000716">
    <property type="entry name" value="Thyroglobulin_1"/>
</dbReference>
<feature type="domain" description="Thyroglobulin type-1" evidence="7">
    <location>
        <begin position="20"/>
        <end position="89"/>
    </location>
</feature>
<comment type="subcellular location">
    <subcellularLocation>
        <location evidence="1">Secreted</location>
    </subcellularLocation>
</comment>
<evidence type="ECO:0000256" key="5">
    <source>
        <dbReference type="PROSITE-ProRule" id="PRU00500"/>
    </source>
</evidence>
<dbReference type="SMART" id="SM00211">
    <property type="entry name" value="TY"/>
    <property type="match status" value="4"/>
</dbReference>
<keyword evidence="6" id="KW-0732">Signal</keyword>
<evidence type="ECO:0000256" key="4">
    <source>
        <dbReference type="ARBA" id="ARBA00023157"/>
    </source>
</evidence>
<comment type="caution">
    <text evidence="5">Lacks conserved residue(s) required for the propagation of feature annotation.</text>
</comment>
<dbReference type="HOGENOM" id="CLU_1024219_0_0_1"/>
<dbReference type="Proteomes" id="UP000014500">
    <property type="component" value="Unassembled WGS sequence"/>
</dbReference>
<feature type="domain" description="Thyroglobulin type-1" evidence="7">
    <location>
        <begin position="211"/>
        <end position="272"/>
    </location>
</feature>
<feature type="disulfide bond" evidence="5">
    <location>
        <begin position="212"/>
        <end position="231"/>
    </location>
</feature>
<dbReference type="InterPro" id="IPR036857">
    <property type="entry name" value="Thyroglobulin_1_sf"/>
</dbReference>
<feature type="signal peptide" evidence="6">
    <location>
        <begin position="1"/>
        <end position="19"/>
    </location>
</feature>
<dbReference type="eggNOG" id="ENOG502S3FP">
    <property type="taxonomic scope" value="Eukaryota"/>
</dbReference>
<dbReference type="EMBL" id="JH431714">
    <property type="status" value="NOT_ANNOTATED_CDS"/>
    <property type="molecule type" value="Genomic_DNA"/>
</dbReference>
<dbReference type="PROSITE" id="PS51162">
    <property type="entry name" value="THYROGLOBULIN_1_2"/>
    <property type="match status" value="3"/>
</dbReference>
<dbReference type="GO" id="GO:0005615">
    <property type="term" value="C:extracellular space"/>
    <property type="evidence" value="ECO:0007669"/>
    <property type="project" value="TreeGrafter"/>
</dbReference>
<keyword evidence="3" id="KW-0677">Repeat</keyword>
<dbReference type="OMA" id="QCESAAY"/>
<feature type="domain" description="Thyroglobulin type-1" evidence="7">
    <location>
        <begin position="141"/>
        <end position="210"/>
    </location>
</feature>
<evidence type="ECO:0000313" key="8">
    <source>
        <dbReference type="EnsemblMetazoa" id="SMAR006622-PA"/>
    </source>
</evidence>
<name>T1IZE8_STRMM</name>
<keyword evidence="9" id="KW-1185">Reference proteome</keyword>
<evidence type="ECO:0000256" key="1">
    <source>
        <dbReference type="ARBA" id="ARBA00004613"/>
    </source>
</evidence>
<dbReference type="CDD" id="cd00191">
    <property type="entry name" value="TY"/>
    <property type="match status" value="1"/>
</dbReference>
<evidence type="ECO:0000259" key="7">
    <source>
        <dbReference type="PROSITE" id="PS51162"/>
    </source>
</evidence>
<dbReference type="PANTHER" id="PTHR12352:SF3">
    <property type="entry name" value="NIDOGEN-2"/>
    <property type="match status" value="1"/>
</dbReference>
<keyword evidence="4 5" id="KW-1015">Disulfide bond</keyword>
<reference evidence="9" key="1">
    <citation type="submission" date="2011-05" db="EMBL/GenBank/DDBJ databases">
        <authorList>
            <person name="Richards S.R."/>
            <person name="Qu J."/>
            <person name="Jiang H."/>
            <person name="Jhangiani S.N."/>
            <person name="Agravi P."/>
            <person name="Goodspeed R."/>
            <person name="Gross S."/>
            <person name="Mandapat C."/>
            <person name="Jackson L."/>
            <person name="Mathew T."/>
            <person name="Pu L."/>
            <person name="Thornton R."/>
            <person name="Saada N."/>
            <person name="Wilczek-Boney K.B."/>
            <person name="Lee S."/>
            <person name="Kovar C."/>
            <person name="Wu Y."/>
            <person name="Scherer S.E."/>
            <person name="Worley K.C."/>
            <person name="Muzny D.M."/>
            <person name="Gibbs R."/>
        </authorList>
    </citation>
    <scope>NUCLEOTIDE SEQUENCE</scope>
    <source>
        <strain evidence="9">Brora</strain>
    </source>
</reference>
<dbReference type="Pfam" id="PF00086">
    <property type="entry name" value="Thyroglobulin_1"/>
    <property type="match status" value="4"/>
</dbReference>
<sequence>MMASVHCFLLFLVVAAVGARKTCREERQEALDRQENNPEMVGIHVPKCDANGDYQPKECKQAYCSCLDYDGYPIRGYLFHISKSARAECRCARQKDYVRSQHLLGQIISCDKVGNYKGIQCLGSKCYCVEPKYGMIQVAARKPCHEERQDALDRQQNNIGMVGIHVPKCDQDGTYSPKQCIEAYCHCVDKDGNVIVKYFFSVSKSAETECKCAREKDYLHQHGMIGRTIACDKAGNYERSQCTGSKCYCVDSKTGEKIGDVVPISQKDSLNC</sequence>
<dbReference type="EnsemblMetazoa" id="SMAR006622-RA">
    <property type="protein sequence ID" value="SMAR006622-PA"/>
    <property type="gene ID" value="SMAR006622"/>
</dbReference>
<evidence type="ECO:0000256" key="2">
    <source>
        <dbReference type="ARBA" id="ARBA00022525"/>
    </source>
</evidence>
<evidence type="ECO:0000313" key="9">
    <source>
        <dbReference type="Proteomes" id="UP000014500"/>
    </source>
</evidence>
<dbReference type="PhylomeDB" id="T1IZE8"/>
<reference evidence="8" key="2">
    <citation type="submission" date="2015-02" db="UniProtKB">
        <authorList>
            <consortium name="EnsemblMetazoa"/>
        </authorList>
    </citation>
    <scope>IDENTIFICATION</scope>
</reference>